<evidence type="ECO:0000313" key="2">
    <source>
        <dbReference type="EMBL" id="MBH0112048.1"/>
    </source>
</evidence>
<feature type="chain" id="PRO_5037357208" evidence="1">
    <location>
        <begin position="27"/>
        <end position="292"/>
    </location>
</feature>
<dbReference type="Proteomes" id="UP000617634">
    <property type="component" value="Unassembled WGS sequence"/>
</dbReference>
<keyword evidence="1" id="KW-0732">Signal</keyword>
<dbReference type="GO" id="GO:0016787">
    <property type="term" value="F:hydrolase activity"/>
    <property type="evidence" value="ECO:0007669"/>
    <property type="project" value="UniProtKB-KW"/>
</dbReference>
<accession>A0A931HAM7</accession>
<protein>
    <submittedName>
        <fullName evidence="2">Glycoside hydrolase</fullName>
    </submittedName>
</protein>
<evidence type="ECO:0000313" key="3">
    <source>
        <dbReference type="Proteomes" id="UP000617634"/>
    </source>
</evidence>
<proteinExistence type="predicted"/>
<dbReference type="EMBL" id="JADZGI010000001">
    <property type="protein sequence ID" value="MBH0112048.1"/>
    <property type="molecule type" value="Genomic_DNA"/>
</dbReference>
<keyword evidence="3" id="KW-1185">Reference proteome</keyword>
<organism evidence="2 3">
    <name type="scientific">Novosphingobium aureum</name>
    <dbReference type="NCBI Taxonomy" id="2792964"/>
    <lineage>
        <taxon>Bacteria</taxon>
        <taxon>Pseudomonadati</taxon>
        <taxon>Pseudomonadota</taxon>
        <taxon>Alphaproteobacteria</taxon>
        <taxon>Sphingomonadales</taxon>
        <taxon>Sphingomonadaceae</taxon>
        <taxon>Novosphingobium</taxon>
    </lineage>
</organism>
<dbReference type="RefSeq" id="WP_197160874.1">
    <property type="nucleotide sequence ID" value="NZ_JADZGI010000001.1"/>
</dbReference>
<gene>
    <name evidence="2" type="ORF">I5E68_03655</name>
</gene>
<feature type="signal peptide" evidence="1">
    <location>
        <begin position="1"/>
        <end position="26"/>
    </location>
</feature>
<dbReference type="AlphaFoldDB" id="A0A931HAM7"/>
<comment type="caution">
    <text evidence="2">The sequence shown here is derived from an EMBL/GenBank/DDBJ whole genome shotgun (WGS) entry which is preliminary data.</text>
</comment>
<reference evidence="2" key="1">
    <citation type="submission" date="2020-11" db="EMBL/GenBank/DDBJ databases">
        <title>Novosphingobium aureum sp. nov., a marine bacterium isolated from sediment of a salt flat.</title>
        <authorList>
            <person name="Yoo Y."/>
            <person name="Kim J.-J."/>
        </authorList>
    </citation>
    <scope>NUCLEOTIDE SEQUENCE</scope>
    <source>
        <strain evidence="2">YJ-S2-02</strain>
    </source>
</reference>
<evidence type="ECO:0000256" key="1">
    <source>
        <dbReference type="SAM" id="SignalP"/>
    </source>
</evidence>
<name>A0A931HAM7_9SPHN</name>
<sequence>MPTLSRLVALPALALALAAGSVPVSAQDGSSEVVTPPAELGLDPFYTQGLSVDGLWITSSSKVRPDTLVKARNMIRAMLAHRPEIVHEMVREGARVAIMAVDETTMDLPEQRDWDKPARDDIVLTPYERENYDTEIAPLTAYEYWAKRARGMGGLLTSGAEENIQAVPGTRYFGETIMVHEFSHGMFEALRQIDPPFVALVEAAFRNARERGTWKDQYMENTIDEYWAEGTQFWFNSNYPAKMGDTVVISDAEMAERDPALAVLLENVYGPIHRLPDDPFWKHSERKAAAAD</sequence>
<keyword evidence="2" id="KW-0378">Hydrolase</keyword>